<dbReference type="Gene3D" id="2.130.10.10">
    <property type="entry name" value="YVTN repeat-like/Quinoprotein amine dehydrogenase"/>
    <property type="match status" value="2"/>
</dbReference>
<evidence type="ECO:0000313" key="3">
    <source>
        <dbReference type="RefSeq" id="XP_032813299.1"/>
    </source>
</evidence>
<dbReference type="InterPro" id="IPR045139">
    <property type="entry name" value="Aladin"/>
</dbReference>
<dbReference type="Proteomes" id="UP001318040">
    <property type="component" value="Chromosome 19"/>
</dbReference>
<dbReference type="GO" id="GO:0005643">
    <property type="term" value="C:nuclear pore"/>
    <property type="evidence" value="ECO:0007669"/>
    <property type="project" value="TreeGrafter"/>
</dbReference>
<proteinExistence type="predicted"/>
<feature type="domain" description="Aladin seven-bladed propeller" evidence="1">
    <location>
        <begin position="149"/>
        <end position="493"/>
    </location>
</feature>
<dbReference type="GeneID" id="116944006"/>
<dbReference type="PANTHER" id="PTHR14494:SF0">
    <property type="entry name" value="ALADIN"/>
    <property type="match status" value="1"/>
</dbReference>
<dbReference type="InterPro" id="IPR036322">
    <property type="entry name" value="WD40_repeat_dom_sf"/>
</dbReference>
<dbReference type="KEGG" id="pmrn:116944006"/>
<dbReference type="PANTHER" id="PTHR14494">
    <property type="entry name" value="ALADIN/ADRACALIN/AAAS"/>
    <property type="match status" value="1"/>
</dbReference>
<organism evidence="2 3">
    <name type="scientific">Petromyzon marinus</name>
    <name type="common">Sea lamprey</name>
    <dbReference type="NCBI Taxonomy" id="7757"/>
    <lineage>
        <taxon>Eukaryota</taxon>
        <taxon>Metazoa</taxon>
        <taxon>Chordata</taxon>
        <taxon>Craniata</taxon>
        <taxon>Vertebrata</taxon>
        <taxon>Cyclostomata</taxon>
        <taxon>Hyperoartia</taxon>
        <taxon>Petromyzontiformes</taxon>
        <taxon>Petromyzontidae</taxon>
        <taxon>Petromyzon</taxon>
    </lineage>
</organism>
<dbReference type="InterPro" id="IPR001680">
    <property type="entry name" value="WD40_rpt"/>
</dbReference>
<dbReference type="SMART" id="SM00320">
    <property type="entry name" value="WD40"/>
    <property type="match status" value="3"/>
</dbReference>
<dbReference type="InterPro" id="IPR015943">
    <property type="entry name" value="WD40/YVTN_repeat-like_dom_sf"/>
</dbReference>
<gene>
    <name evidence="3" type="primary">AAAS</name>
</gene>
<dbReference type="CTD" id="8086"/>
<evidence type="ECO:0000259" key="1">
    <source>
        <dbReference type="Pfam" id="PF25460"/>
    </source>
</evidence>
<dbReference type="InterPro" id="IPR057403">
    <property type="entry name" value="Beta-prop_Aladin"/>
</dbReference>
<protein>
    <submittedName>
        <fullName evidence="3">Aladin isoform X1</fullName>
    </submittedName>
</protein>
<dbReference type="RefSeq" id="XP_032813299.1">
    <property type="nucleotide sequence ID" value="XM_032957408.1"/>
</dbReference>
<dbReference type="GO" id="GO:0006913">
    <property type="term" value="P:nucleocytoplasmic transport"/>
    <property type="evidence" value="ECO:0007669"/>
    <property type="project" value="TreeGrafter"/>
</dbReference>
<name>A0AAJ7T9H6_PETMA</name>
<accession>A0AAJ7T9H6</accession>
<reference evidence="3" key="1">
    <citation type="submission" date="2025-08" db="UniProtKB">
        <authorList>
            <consortium name="RefSeq"/>
        </authorList>
    </citation>
    <scope>IDENTIFICATION</scope>
    <source>
        <tissue evidence="3">Sperm</tissue>
    </source>
</reference>
<dbReference type="SUPFAM" id="SSF50978">
    <property type="entry name" value="WD40 repeat-like"/>
    <property type="match status" value="1"/>
</dbReference>
<dbReference type="Pfam" id="PF25460">
    <property type="entry name" value="Beta-prop_Aladin"/>
    <property type="match status" value="1"/>
</dbReference>
<evidence type="ECO:0000313" key="2">
    <source>
        <dbReference type="Proteomes" id="UP001318040"/>
    </source>
</evidence>
<dbReference type="AlphaFoldDB" id="A0AAJ7T9H6"/>
<sequence>MSSLRALPRSPPSRLPLGLSALHELEATSSEWSSKGGYSPQDETLASVLGLPEVVLGCEGWMRGGVLSETDPLSLRPLFLNQELSAAGVWQGRPRARHSGGLARLLEKLFKSEDDVPVWVMTLWNAALSSARWVHSLHGAVFPHLTLSRDDMVATFSQAVDWHGCLLRSLAWHPHTDKFAVALADDSVRVYSGKSDVVPTLKHGLQKGVAALAWKPLSASGLAVACRSCVLVWTVDPSSLSTRPSAVCAQVLSCPGSGPVTALAWAPQGHLLLSASPAHTTITVWDVATESCASVPCPGGGGVSLLVWAPSGGRVLAATPSPMFRVFETRTWTCEKWPTMAGRCQAACWGPGGTHLLFAVQGEPLIYGLTFSTAADCTESTVGGAQAASVCVDLSSIDMQTADETSITLGGEVQSMVWDPCGERLAVLIIGVHSCLAVFKTRLHPVFELLPCGFVQGEEGATPQLMAFHPSFRQGALLSVGWSNGHVSYIPFYFARCENPLHCGAAAATIEPSRSLGLFSEL</sequence>
<keyword evidence="2" id="KW-1185">Reference proteome</keyword>